<keyword evidence="2" id="KW-1185">Reference proteome</keyword>
<dbReference type="GeneID" id="30144626"/>
<evidence type="ECO:0000313" key="2">
    <source>
        <dbReference type="Proteomes" id="UP000094336"/>
    </source>
</evidence>
<dbReference type="RefSeq" id="XP_018982335.1">
    <property type="nucleotide sequence ID" value="XM_019126772.1"/>
</dbReference>
<reference evidence="2" key="1">
    <citation type="submission" date="2016-05" db="EMBL/GenBank/DDBJ databases">
        <title>Comparative genomics of biotechnologically important yeasts.</title>
        <authorList>
            <consortium name="DOE Joint Genome Institute"/>
            <person name="Riley R."/>
            <person name="Haridas S."/>
            <person name="Wolfe K.H."/>
            <person name="Lopes M.R."/>
            <person name="Hittinger C.T."/>
            <person name="Goker M."/>
            <person name="Salamov A."/>
            <person name="Wisecaver J."/>
            <person name="Long T.M."/>
            <person name="Aerts A.L."/>
            <person name="Barry K."/>
            <person name="Choi C."/>
            <person name="Clum A."/>
            <person name="Coughlan A.Y."/>
            <person name="Deshpande S."/>
            <person name="Douglass A.P."/>
            <person name="Hanson S.J."/>
            <person name="Klenk H.-P."/>
            <person name="Labutti K."/>
            <person name="Lapidus A."/>
            <person name="Lindquist E."/>
            <person name="Lipzen A."/>
            <person name="Meier-Kolthoff J.P."/>
            <person name="Ohm R.A."/>
            <person name="Otillar R.P."/>
            <person name="Pangilinan J."/>
            <person name="Peng Y."/>
            <person name="Rokas A."/>
            <person name="Rosa C.A."/>
            <person name="Scheuner C."/>
            <person name="Sibirny A.A."/>
            <person name="Slot J.C."/>
            <person name="Stielow J.B."/>
            <person name="Sun H."/>
            <person name="Kurtzman C.P."/>
            <person name="Blackwell M."/>
            <person name="Grigoriev I.V."/>
            <person name="Jeffries T.W."/>
        </authorList>
    </citation>
    <scope>NUCLEOTIDE SEQUENCE [LARGE SCALE GENOMIC DNA]</scope>
    <source>
        <strain evidence="2">NRRL Y-12698</strain>
    </source>
</reference>
<gene>
    <name evidence="1" type="ORF">BABINDRAFT_106298</name>
</gene>
<dbReference type="AlphaFoldDB" id="A0A1E3QJ49"/>
<proteinExistence type="predicted"/>
<name>A0A1E3QJ49_9ASCO</name>
<organism evidence="1 2">
    <name type="scientific">Babjeviella inositovora NRRL Y-12698</name>
    <dbReference type="NCBI Taxonomy" id="984486"/>
    <lineage>
        <taxon>Eukaryota</taxon>
        <taxon>Fungi</taxon>
        <taxon>Dikarya</taxon>
        <taxon>Ascomycota</taxon>
        <taxon>Saccharomycotina</taxon>
        <taxon>Pichiomycetes</taxon>
        <taxon>Serinales incertae sedis</taxon>
        <taxon>Babjeviella</taxon>
    </lineage>
</organism>
<dbReference type="Proteomes" id="UP000094336">
    <property type="component" value="Unassembled WGS sequence"/>
</dbReference>
<protein>
    <submittedName>
        <fullName evidence="1">Uncharacterized protein</fullName>
    </submittedName>
</protein>
<evidence type="ECO:0000313" key="1">
    <source>
        <dbReference type="EMBL" id="ODQ77007.1"/>
    </source>
</evidence>
<accession>A0A1E3QJ49</accession>
<sequence length="60" mass="6897">MPLCTTWMQPPIVLITSRSCRFGRKQIHFSYSKVYRVSTLPSKILHLRGTYGTILVGDEL</sequence>
<dbReference type="EMBL" id="KV454444">
    <property type="protein sequence ID" value="ODQ77007.1"/>
    <property type="molecule type" value="Genomic_DNA"/>
</dbReference>